<dbReference type="Proteomes" id="UP000559256">
    <property type="component" value="Unassembled WGS sequence"/>
</dbReference>
<dbReference type="Gene3D" id="3.30.70.330">
    <property type="match status" value="1"/>
</dbReference>
<evidence type="ECO:0000313" key="1">
    <source>
        <dbReference type="EMBL" id="KAF5366290.1"/>
    </source>
</evidence>
<dbReference type="InterPro" id="IPR035979">
    <property type="entry name" value="RBD_domain_sf"/>
</dbReference>
<evidence type="ECO:0000313" key="2">
    <source>
        <dbReference type="Proteomes" id="UP000559256"/>
    </source>
</evidence>
<evidence type="ECO:0008006" key="3">
    <source>
        <dbReference type="Google" id="ProtNLM"/>
    </source>
</evidence>
<keyword evidence="2" id="KW-1185">Reference proteome</keyword>
<dbReference type="SUPFAM" id="SSF54928">
    <property type="entry name" value="RNA-binding domain, RBD"/>
    <property type="match status" value="1"/>
</dbReference>
<proteinExistence type="predicted"/>
<name>A0A8H5LQI9_9AGAR</name>
<dbReference type="EMBL" id="JAACJM010000024">
    <property type="protein sequence ID" value="KAF5366290.1"/>
    <property type="molecule type" value="Genomic_DNA"/>
</dbReference>
<organism evidence="1 2">
    <name type="scientific">Tetrapyrgos nigripes</name>
    <dbReference type="NCBI Taxonomy" id="182062"/>
    <lineage>
        <taxon>Eukaryota</taxon>
        <taxon>Fungi</taxon>
        <taxon>Dikarya</taxon>
        <taxon>Basidiomycota</taxon>
        <taxon>Agaricomycotina</taxon>
        <taxon>Agaricomycetes</taxon>
        <taxon>Agaricomycetidae</taxon>
        <taxon>Agaricales</taxon>
        <taxon>Marasmiineae</taxon>
        <taxon>Marasmiaceae</taxon>
        <taxon>Tetrapyrgos</taxon>
    </lineage>
</organism>
<dbReference type="AlphaFoldDB" id="A0A8H5LQI9"/>
<accession>A0A8H5LQI9</accession>
<sequence length="353" mass="40336">MSWCMRFLRNPYPPIRFSLLSLPPRPTTPRCSAAFVRTMVSESPKPWGTRCILIKNLPSTFDIAKLLGLRGLGRHIESVIRRPESNECEIRYLQNAGALLVVNASERGLVMDGQKLEVKLLAPQTLPVEIIAAVALRSAHRTLWLRPPEQFKTEIALEQELKRFGKVEIIWIDESKGRAQVTFADIRTAIKAWKSLRSEKAWEGCGVAFRIISGHILPHEEDFTSQDHPSNVLLSPISDLYQLSETLKDILVWKDGEPLISFHLQSNTAFLKFRNTILAKRFYDACKPPGNILKKWNYKRVPRDTNRINASKLGATRTLILTDLNDTRIESSRLHEDFSKFGSLIKTEVDWPR</sequence>
<reference evidence="1 2" key="1">
    <citation type="journal article" date="2020" name="ISME J.">
        <title>Uncovering the hidden diversity of litter-decomposition mechanisms in mushroom-forming fungi.</title>
        <authorList>
            <person name="Floudas D."/>
            <person name="Bentzer J."/>
            <person name="Ahren D."/>
            <person name="Johansson T."/>
            <person name="Persson P."/>
            <person name="Tunlid A."/>
        </authorList>
    </citation>
    <scope>NUCLEOTIDE SEQUENCE [LARGE SCALE GENOMIC DNA]</scope>
    <source>
        <strain evidence="1 2">CBS 291.85</strain>
    </source>
</reference>
<protein>
    <recommendedName>
        <fullName evidence="3">RRM domain-containing protein</fullName>
    </recommendedName>
</protein>
<dbReference type="InterPro" id="IPR012677">
    <property type="entry name" value="Nucleotide-bd_a/b_plait_sf"/>
</dbReference>
<gene>
    <name evidence="1" type="ORF">D9758_005796</name>
</gene>
<dbReference type="GO" id="GO:0003676">
    <property type="term" value="F:nucleic acid binding"/>
    <property type="evidence" value="ECO:0007669"/>
    <property type="project" value="InterPro"/>
</dbReference>
<comment type="caution">
    <text evidence="1">The sequence shown here is derived from an EMBL/GenBank/DDBJ whole genome shotgun (WGS) entry which is preliminary data.</text>
</comment>
<dbReference type="OrthoDB" id="3026661at2759"/>